<dbReference type="PANTHER" id="PTHR43055">
    <property type="entry name" value="FORMATE-DEPENDENT PHOSPHORIBOSYLGLYCINAMIDE FORMYLTRANSFERASE"/>
    <property type="match status" value="1"/>
</dbReference>
<feature type="domain" description="ATP-grasp" evidence="5">
    <location>
        <begin position="108"/>
        <end position="302"/>
    </location>
</feature>
<evidence type="ECO:0000256" key="2">
    <source>
        <dbReference type="ARBA" id="ARBA00022741"/>
    </source>
</evidence>
<dbReference type="SUPFAM" id="SSF56059">
    <property type="entry name" value="Glutathione synthetase ATP-binding domain-like"/>
    <property type="match status" value="1"/>
</dbReference>
<proteinExistence type="predicted"/>
<dbReference type="EMBL" id="DXEX01000217">
    <property type="protein sequence ID" value="HIX60075.1"/>
    <property type="molecule type" value="Genomic_DNA"/>
</dbReference>
<dbReference type="InterPro" id="IPR016185">
    <property type="entry name" value="PreATP-grasp_dom_sf"/>
</dbReference>
<dbReference type="AlphaFoldDB" id="A0A9D1WJ69"/>
<evidence type="ECO:0000256" key="1">
    <source>
        <dbReference type="ARBA" id="ARBA00022598"/>
    </source>
</evidence>
<dbReference type="GO" id="GO:0046872">
    <property type="term" value="F:metal ion binding"/>
    <property type="evidence" value="ECO:0007669"/>
    <property type="project" value="InterPro"/>
</dbReference>
<sequence>MKRLLILGSLDEFTALVQMARARGYYTIVCDGYPQGPAKQAADQSYDVDVRDISAIVRICQSEQVDHIITSFSDLLLECMVQIAQAAGLPCYLLPEQLPYYRDKYVMKQTLRRLGIGTPRFACLEKDFPDEALADFQFPVVTKPLDKYGSRGLFVIHSLGELREVFDEVCASSEEKRILVEEYHTGYEFNMMTWVHRGEVHVISIADREKTPIPTRDIPVSSRNVYPSCLLPQVLPEASQILKTYIKTTGQQEGALSMQFFWRPGEPIQVCEIAARFFGYEHELVEISGGLSIEKLLLDSVYDLPALENTLAAHSPALPQVSATLYFHGREKVIACQDKARSLMVLPGVLPEGTRLFYQEGEPVIWHGPNPYVARFYITGSSRQQVDELTDQIFREISITDADGQEILYRNKRTDYESAFSSR</sequence>
<comment type="caution">
    <text evidence="6">The sequence shown here is derived from an EMBL/GenBank/DDBJ whole genome shotgun (WGS) entry which is preliminary data.</text>
</comment>
<reference evidence="6" key="2">
    <citation type="submission" date="2021-04" db="EMBL/GenBank/DDBJ databases">
        <authorList>
            <person name="Gilroy R."/>
        </authorList>
    </citation>
    <scope>NUCLEOTIDE SEQUENCE</scope>
    <source>
        <strain evidence="6">ChiSjej1B19-8411</strain>
    </source>
</reference>
<evidence type="ECO:0000256" key="4">
    <source>
        <dbReference type="PROSITE-ProRule" id="PRU00409"/>
    </source>
</evidence>
<accession>A0A9D1WJ69</accession>
<dbReference type="SUPFAM" id="SSF52440">
    <property type="entry name" value="PreATP-grasp domain"/>
    <property type="match status" value="1"/>
</dbReference>
<protein>
    <submittedName>
        <fullName evidence="6">ATP-grasp domain-containing protein</fullName>
    </submittedName>
</protein>
<evidence type="ECO:0000256" key="3">
    <source>
        <dbReference type="ARBA" id="ARBA00022840"/>
    </source>
</evidence>
<dbReference type="Pfam" id="PF13535">
    <property type="entry name" value="ATP-grasp_4"/>
    <property type="match status" value="1"/>
</dbReference>
<organism evidence="6 7">
    <name type="scientific">Candidatus Blautia gallistercoris</name>
    <dbReference type="NCBI Taxonomy" id="2838490"/>
    <lineage>
        <taxon>Bacteria</taxon>
        <taxon>Bacillati</taxon>
        <taxon>Bacillota</taxon>
        <taxon>Clostridia</taxon>
        <taxon>Lachnospirales</taxon>
        <taxon>Lachnospiraceae</taxon>
        <taxon>Blautia</taxon>
    </lineage>
</organism>
<gene>
    <name evidence="6" type="ORF">IAA45_10245</name>
</gene>
<reference evidence="6" key="1">
    <citation type="journal article" date="2021" name="PeerJ">
        <title>Extensive microbial diversity within the chicken gut microbiome revealed by metagenomics and culture.</title>
        <authorList>
            <person name="Gilroy R."/>
            <person name="Ravi A."/>
            <person name="Getino M."/>
            <person name="Pursley I."/>
            <person name="Horton D.L."/>
            <person name="Alikhan N.F."/>
            <person name="Baker D."/>
            <person name="Gharbi K."/>
            <person name="Hall N."/>
            <person name="Watson M."/>
            <person name="Adriaenssens E.M."/>
            <person name="Foster-Nyarko E."/>
            <person name="Jarju S."/>
            <person name="Secka A."/>
            <person name="Antonio M."/>
            <person name="Oren A."/>
            <person name="Chaudhuri R.R."/>
            <person name="La Ragione R."/>
            <person name="Hildebrand F."/>
            <person name="Pallen M.J."/>
        </authorList>
    </citation>
    <scope>NUCLEOTIDE SEQUENCE</scope>
    <source>
        <strain evidence="6">ChiSjej1B19-8411</strain>
    </source>
</reference>
<evidence type="ECO:0000259" key="5">
    <source>
        <dbReference type="PROSITE" id="PS50975"/>
    </source>
</evidence>
<dbReference type="Gene3D" id="3.40.50.20">
    <property type="match status" value="1"/>
</dbReference>
<dbReference type="GO" id="GO:0016874">
    <property type="term" value="F:ligase activity"/>
    <property type="evidence" value="ECO:0007669"/>
    <property type="project" value="UniProtKB-KW"/>
</dbReference>
<keyword evidence="3 4" id="KW-0067">ATP-binding</keyword>
<name>A0A9D1WJ69_9FIRM</name>
<keyword evidence="1" id="KW-0436">Ligase</keyword>
<dbReference type="GO" id="GO:0005829">
    <property type="term" value="C:cytosol"/>
    <property type="evidence" value="ECO:0007669"/>
    <property type="project" value="TreeGrafter"/>
</dbReference>
<dbReference type="Gene3D" id="3.30.1490.20">
    <property type="entry name" value="ATP-grasp fold, A domain"/>
    <property type="match status" value="1"/>
</dbReference>
<dbReference type="InterPro" id="IPR011761">
    <property type="entry name" value="ATP-grasp"/>
</dbReference>
<evidence type="ECO:0000313" key="6">
    <source>
        <dbReference type="EMBL" id="HIX60075.1"/>
    </source>
</evidence>
<evidence type="ECO:0000313" key="7">
    <source>
        <dbReference type="Proteomes" id="UP000886817"/>
    </source>
</evidence>
<dbReference type="GO" id="GO:0005524">
    <property type="term" value="F:ATP binding"/>
    <property type="evidence" value="ECO:0007669"/>
    <property type="project" value="UniProtKB-UniRule"/>
</dbReference>
<dbReference type="PROSITE" id="PS50975">
    <property type="entry name" value="ATP_GRASP"/>
    <property type="match status" value="1"/>
</dbReference>
<keyword evidence="2 4" id="KW-0547">Nucleotide-binding</keyword>
<dbReference type="PANTHER" id="PTHR43055:SF1">
    <property type="entry name" value="FORMATE-DEPENDENT PHOSPHORIBOSYLGLYCINAMIDE FORMYLTRANSFERASE"/>
    <property type="match status" value="1"/>
</dbReference>
<dbReference type="InterPro" id="IPR013815">
    <property type="entry name" value="ATP_grasp_subdomain_1"/>
</dbReference>
<dbReference type="Proteomes" id="UP000886817">
    <property type="component" value="Unassembled WGS sequence"/>
</dbReference>
<dbReference type="Gene3D" id="3.30.470.20">
    <property type="entry name" value="ATP-grasp fold, B domain"/>
    <property type="match status" value="1"/>
</dbReference>